<sequence length="158" mass="16094">MLLKRQSLTADRAALTRPRTFNCARTGADRGSESVGLAVLFPVVLVLILSAVQGGLWWHARAVAAQSAQAGVDAGRPIGGTNTTAAAAARSFATRAGHGVLTGPQVRAAVTADTVQVEVSGTAVRLVPIPGLDIRVTASARAAKERFTVPARAAGSSS</sequence>
<dbReference type="Pfam" id="PF07811">
    <property type="entry name" value="TadE"/>
    <property type="match status" value="1"/>
</dbReference>
<dbReference type="OrthoDB" id="3629380at2"/>
<dbReference type="InterPro" id="IPR012495">
    <property type="entry name" value="TadE-like_dom"/>
</dbReference>
<dbReference type="AlphaFoldDB" id="A0A1I5KUA0"/>
<keyword evidence="1" id="KW-0472">Membrane</keyword>
<evidence type="ECO:0000256" key="1">
    <source>
        <dbReference type="SAM" id="Phobius"/>
    </source>
</evidence>
<evidence type="ECO:0000313" key="4">
    <source>
        <dbReference type="Proteomes" id="UP000199137"/>
    </source>
</evidence>
<feature type="domain" description="TadE-like" evidence="2">
    <location>
        <begin position="34"/>
        <end position="72"/>
    </location>
</feature>
<evidence type="ECO:0000259" key="2">
    <source>
        <dbReference type="Pfam" id="PF07811"/>
    </source>
</evidence>
<name>A0A1I5KUA0_9PSEU</name>
<protein>
    <submittedName>
        <fullName evidence="3">TadE-like protein</fullName>
    </submittedName>
</protein>
<evidence type="ECO:0000313" key="3">
    <source>
        <dbReference type="EMBL" id="SFO88700.1"/>
    </source>
</evidence>
<dbReference type="Proteomes" id="UP000199137">
    <property type="component" value="Unassembled WGS sequence"/>
</dbReference>
<reference evidence="3 4" key="1">
    <citation type="submission" date="2016-10" db="EMBL/GenBank/DDBJ databases">
        <authorList>
            <person name="de Groot N.N."/>
        </authorList>
    </citation>
    <scope>NUCLEOTIDE SEQUENCE [LARGE SCALE GENOMIC DNA]</scope>
    <source>
        <strain evidence="3 4">DSM 44637</strain>
    </source>
</reference>
<organism evidence="3 4">
    <name type="scientific">Amycolatopsis rubida</name>
    <dbReference type="NCBI Taxonomy" id="112413"/>
    <lineage>
        <taxon>Bacteria</taxon>
        <taxon>Bacillati</taxon>
        <taxon>Actinomycetota</taxon>
        <taxon>Actinomycetes</taxon>
        <taxon>Pseudonocardiales</taxon>
        <taxon>Pseudonocardiaceae</taxon>
        <taxon>Amycolatopsis</taxon>
    </lineage>
</organism>
<feature type="transmembrane region" description="Helical" evidence="1">
    <location>
        <begin position="35"/>
        <end position="58"/>
    </location>
</feature>
<proteinExistence type="predicted"/>
<dbReference type="RefSeq" id="WP_093573655.1">
    <property type="nucleotide sequence ID" value="NZ_FOWC01000003.1"/>
</dbReference>
<keyword evidence="1" id="KW-0812">Transmembrane</keyword>
<keyword evidence="1" id="KW-1133">Transmembrane helix</keyword>
<accession>A0A1I5KUA0</accession>
<dbReference type="EMBL" id="FOWC01000003">
    <property type="protein sequence ID" value="SFO88700.1"/>
    <property type="molecule type" value="Genomic_DNA"/>
</dbReference>
<dbReference type="STRING" id="112413.SAMN05421854_103342"/>
<gene>
    <name evidence="3" type="ORF">SAMN05421854_103342</name>
</gene>